<dbReference type="AlphaFoldDB" id="A0A5B7H6Q4"/>
<evidence type="ECO:0000313" key="4">
    <source>
        <dbReference type="Proteomes" id="UP000324222"/>
    </source>
</evidence>
<dbReference type="Pfam" id="PF02023">
    <property type="entry name" value="SCAN"/>
    <property type="match status" value="1"/>
</dbReference>
<feature type="region of interest" description="Disordered" evidence="1">
    <location>
        <begin position="104"/>
        <end position="135"/>
    </location>
</feature>
<dbReference type="PANTHER" id="PTHR46888">
    <property type="entry name" value="ZINC KNUCKLE DOMAINCONTAINING PROTEIN-RELATED"/>
    <property type="match status" value="1"/>
</dbReference>
<keyword evidence="4" id="KW-1185">Reference proteome</keyword>
<sequence>MRLTAQGKPDAVTIPDVAVHPTLPVYQEGKDIATHLTRFERVAGLLQLEPSTYAGLKEFMILDQFLALLNPDIRTFIKEHRPSSLVRAVQLADDWASAHYTIKPSRSSPRSFKPPLKKTLPVHSSPSPTSSTTRCHGCGTVNGSWTSSILRDTGCSCIVVAEVLPDADISNCLSCQVADYLGCVDTFPIVQCYIRCPYFEGWTNAIRAPIKFASVLIVCAVETRALTTRMKRLHPLHLPDFQPLSVTPEEFGHFQRTCDILTIARTKAATGEIDQAWNNSTLQFLY</sequence>
<feature type="domain" description="SCAN box" evidence="2">
    <location>
        <begin position="46"/>
        <end position="94"/>
    </location>
</feature>
<dbReference type="OrthoDB" id="6373272at2759"/>
<proteinExistence type="predicted"/>
<dbReference type="EMBL" id="VSRR010022212">
    <property type="protein sequence ID" value="MPC64524.1"/>
    <property type="molecule type" value="Genomic_DNA"/>
</dbReference>
<feature type="compositionally biased region" description="Low complexity" evidence="1">
    <location>
        <begin position="104"/>
        <end position="133"/>
    </location>
</feature>
<dbReference type="SUPFAM" id="SSF47353">
    <property type="entry name" value="Retrovirus capsid dimerization domain-like"/>
    <property type="match status" value="1"/>
</dbReference>
<dbReference type="Gene3D" id="1.10.4020.10">
    <property type="entry name" value="DNA breaking-rejoining enzymes"/>
    <property type="match status" value="1"/>
</dbReference>
<protein>
    <recommendedName>
        <fullName evidence="2">SCAN box domain-containing protein</fullName>
    </recommendedName>
</protein>
<dbReference type="InterPro" id="IPR003309">
    <property type="entry name" value="SCAN_dom"/>
</dbReference>
<evidence type="ECO:0000259" key="2">
    <source>
        <dbReference type="PROSITE" id="PS50804"/>
    </source>
</evidence>
<dbReference type="PROSITE" id="PS50804">
    <property type="entry name" value="SCAN_BOX"/>
    <property type="match status" value="1"/>
</dbReference>
<dbReference type="PANTHER" id="PTHR46888:SF1">
    <property type="entry name" value="RIBONUCLEASE H"/>
    <property type="match status" value="1"/>
</dbReference>
<reference evidence="3 4" key="1">
    <citation type="submission" date="2019-05" db="EMBL/GenBank/DDBJ databases">
        <title>Another draft genome of Portunus trituberculatus and its Hox gene families provides insights of decapod evolution.</title>
        <authorList>
            <person name="Jeong J.-H."/>
            <person name="Song I."/>
            <person name="Kim S."/>
            <person name="Choi T."/>
            <person name="Kim D."/>
            <person name="Ryu S."/>
            <person name="Kim W."/>
        </authorList>
    </citation>
    <scope>NUCLEOTIDE SEQUENCE [LARGE SCALE GENOMIC DNA]</scope>
    <source>
        <tissue evidence="3">Muscle</tissue>
    </source>
</reference>
<dbReference type="InterPro" id="IPR038269">
    <property type="entry name" value="SCAN_sf"/>
</dbReference>
<evidence type="ECO:0000313" key="3">
    <source>
        <dbReference type="EMBL" id="MPC64524.1"/>
    </source>
</evidence>
<evidence type="ECO:0000256" key="1">
    <source>
        <dbReference type="SAM" id="MobiDB-lite"/>
    </source>
</evidence>
<organism evidence="3 4">
    <name type="scientific">Portunus trituberculatus</name>
    <name type="common">Swimming crab</name>
    <name type="synonym">Neptunus trituberculatus</name>
    <dbReference type="NCBI Taxonomy" id="210409"/>
    <lineage>
        <taxon>Eukaryota</taxon>
        <taxon>Metazoa</taxon>
        <taxon>Ecdysozoa</taxon>
        <taxon>Arthropoda</taxon>
        <taxon>Crustacea</taxon>
        <taxon>Multicrustacea</taxon>
        <taxon>Malacostraca</taxon>
        <taxon>Eumalacostraca</taxon>
        <taxon>Eucarida</taxon>
        <taxon>Decapoda</taxon>
        <taxon>Pleocyemata</taxon>
        <taxon>Brachyura</taxon>
        <taxon>Eubrachyura</taxon>
        <taxon>Portunoidea</taxon>
        <taxon>Portunidae</taxon>
        <taxon>Portuninae</taxon>
        <taxon>Portunus</taxon>
    </lineage>
</organism>
<comment type="caution">
    <text evidence="3">The sequence shown here is derived from an EMBL/GenBank/DDBJ whole genome shotgun (WGS) entry which is preliminary data.</text>
</comment>
<dbReference type="Proteomes" id="UP000324222">
    <property type="component" value="Unassembled WGS sequence"/>
</dbReference>
<gene>
    <name evidence="3" type="ORF">E2C01_058642</name>
</gene>
<name>A0A5B7H6Q4_PORTR</name>
<accession>A0A5B7H6Q4</accession>